<gene>
    <name evidence="2" type="primary">LOC113517774</name>
</gene>
<dbReference type="InParanoid" id="A0A6J1WRY3"/>
<evidence type="ECO:0000313" key="2">
    <source>
        <dbReference type="RefSeq" id="XP_026758318.1"/>
    </source>
</evidence>
<evidence type="ECO:0000313" key="1">
    <source>
        <dbReference type="Proteomes" id="UP001652740"/>
    </source>
</evidence>
<dbReference type="Proteomes" id="UP001652740">
    <property type="component" value="Unplaced"/>
</dbReference>
<keyword evidence="1" id="KW-1185">Reference proteome</keyword>
<accession>A0A6J1WRY3</accession>
<sequence>MKAYSVVGNKKKVTMETNASRLKVVGNNCIIRVATNQGDIEVIGNDCTIEVVNNYGAINLVGANGGVIINKRWNGDKVQLVGHRCCLVVDGQKKPTGPCDAQLSPLTPFSKELDDVIESIFTFVMR</sequence>
<dbReference type="CTD" id="37468"/>
<dbReference type="KEGG" id="gmw:113517774"/>
<dbReference type="OrthoDB" id="8190314at2759"/>
<dbReference type="AlphaFoldDB" id="A0A6J1WRY3"/>
<reference evidence="2" key="1">
    <citation type="submission" date="2025-08" db="UniProtKB">
        <authorList>
            <consortium name="RefSeq"/>
        </authorList>
    </citation>
    <scope>IDENTIFICATION</scope>
    <source>
        <tissue evidence="2">Whole larvae</tissue>
    </source>
</reference>
<protein>
    <submittedName>
        <fullName evidence="2">Uncharacterized protein LOC113517774</fullName>
    </submittedName>
</protein>
<name>A0A6J1WRY3_GALME</name>
<dbReference type="GeneID" id="113517774"/>
<dbReference type="RefSeq" id="XP_026758318.1">
    <property type="nucleotide sequence ID" value="XM_026902517.3"/>
</dbReference>
<proteinExistence type="predicted"/>
<organism evidence="1 2">
    <name type="scientific">Galleria mellonella</name>
    <name type="common">Greater wax moth</name>
    <dbReference type="NCBI Taxonomy" id="7137"/>
    <lineage>
        <taxon>Eukaryota</taxon>
        <taxon>Metazoa</taxon>
        <taxon>Ecdysozoa</taxon>
        <taxon>Arthropoda</taxon>
        <taxon>Hexapoda</taxon>
        <taxon>Insecta</taxon>
        <taxon>Pterygota</taxon>
        <taxon>Neoptera</taxon>
        <taxon>Endopterygota</taxon>
        <taxon>Lepidoptera</taxon>
        <taxon>Glossata</taxon>
        <taxon>Ditrysia</taxon>
        <taxon>Pyraloidea</taxon>
        <taxon>Pyralidae</taxon>
        <taxon>Galleriinae</taxon>
        <taxon>Galleria</taxon>
    </lineage>
</organism>